<dbReference type="AlphaFoldDB" id="A0AA88GIG9"/>
<dbReference type="GO" id="GO:0015937">
    <property type="term" value="P:coenzyme A biosynthetic process"/>
    <property type="evidence" value="ECO:0007669"/>
    <property type="project" value="InterPro"/>
</dbReference>
<organism evidence="3 4">
    <name type="scientific">Naegleria lovaniensis</name>
    <name type="common">Amoeba</name>
    <dbReference type="NCBI Taxonomy" id="51637"/>
    <lineage>
        <taxon>Eukaryota</taxon>
        <taxon>Discoba</taxon>
        <taxon>Heterolobosea</taxon>
        <taxon>Tetramitia</taxon>
        <taxon>Eutetramitia</taxon>
        <taxon>Vahlkampfiidae</taxon>
        <taxon>Naegleria</taxon>
    </lineage>
</organism>
<protein>
    <recommendedName>
        <fullName evidence="5">Dephospho-CoA kinase</fullName>
    </recommendedName>
</protein>
<dbReference type="NCBIfam" id="TIGR00152">
    <property type="entry name" value="dephospho-CoA kinase"/>
    <property type="match status" value="1"/>
</dbReference>
<dbReference type="Proteomes" id="UP000816034">
    <property type="component" value="Unassembled WGS sequence"/>
</dbReference>
<dbReference type="PANTHER" id="PTHR10695:SF46">
    <property type="entry name" value="BIFUNCTIONAL COENZYME A SYNTHASE-RELATED"/>
    <property type="match status" value="1"/>
</dbReference>
<dbReference type="PROSITE" id="PS51219">
    <property type="entry name" value="DPCK"/>
    <property type="match status" value="1"/>
</dbReference>
<dbReference type="GO" id="GO:0005524">
    <property type="term" value="F:ATP binding"/>
    <property type="evidence" value="ECO:0007669"/>
    <property type="project" value="UniProtKB-KW"/>
</dbReference>
<evidence type="ECO:0000313" key="4">
    <source>
        <dbReference type="Proteomes" id="UP000816034"/>
    </source>
</evidence>
<dbReference type="CDD" id="cd02022">
    <property type="entry name" value="DPCK"/>
    <property type="match status" value="1"/>
</dbReference>
<evidence type="ECO:0000313" key="3">
    <source>
        <dbReference type="EMBL" id="KAG2374746.1"/>
    </source>
</evidence>
<comment type="caution">
    <text evidence="3">The sequence shown here is derived from an EMBL/GenBank/DDBJ whole genome shotgun (WGS) entry which is preliminary data.</text>
</comment>
<sequence>MSTNKLKTIGITGGICSGKSTMMNYLRELITEHETLQTKQQSSSSEANTHSNVPLIHFHIIPTDELGWKAYEVDTPCYHQVIEAFGSLVKEKLGEDPSLLVDAQTRQINRRVLGRIVFKDQQLMKKLTDIVWPEIRRLIEIEMKKAEDMATENYKVVCLIEAAVLVEADWQHGIDQVWVIDVSNVNDRLERLCKRNNLTLEEAQDRVNAQLSTSEILQKLKEHNEKTNEQVESVYVDTFGKSLEQVKEIARDLFQTKVIGDWK</sequence>
<evidence type="ECO:0008006" key="5">
    <source>
        <dbReference type="Google" id="ProtNLM"/>
    </source>
</evidence>
<keyword evidence="4" id="KW-1185">Reference proteome</keyword>
<dbReference type="PANTHER" id="PTHR10695">
    <property type="entry name" value="DEPHOSPHO-COA KINASE-RELATED"/>
    <property type="match status" value="1"/>
</dbReference>
<dbReference type="GeneID" id="68102944"/>
<dbReference type="InterPro" id="IPR001977">
    <property type="entry name" value="Depp_CoAkinase"/>
</dbReference>
<dbReference type="InterPro" id="IPR027417">
    <property type="entry name" value="P-loop_NTPase"/>
</dbReference>
<reference evidence="3 4" key="1">
    <citation type="journal article" date="2018" name="BMC Genomics">
        <title>The genome of Naegleria lovaniensis, the basis for a comparative approach to unravel pathogenicity factors of the human pathogenic amoeba N. fowleri.</title>
        <authorList>
            <person name="Liechti N."/>
            <person name="Schurch N."/>
            <person name="Bruggmann R."/>
            <person name="Wittwer M."/>
        </authorList>
    </citation>
    <scope>NUCLEOTIDE SEQUENCE [LARGE SCALE GENOMIC DNA]</scope>
    <source>
        <strain evidence="3 4">ATCC 30569</strain>
    </source>
</reference>
<dbReference type="HAMAP" id="MF_00376">
    <property type="entry name" value="Dephospho_CoA_kinase"/>
    <property type="match status" value="1"/>
</dbReference>
<keyword evidence="1" id="KW-0547">Nucleotide-binding</keyword>
<accession>A0AA88GIG9</accession>
<gene>
    <name evidence="3" type="ORF">C9374_010490</name>
</gene>
<evidence type="ECO:0000256" key="2">
    <source>
        <dbReference type="ARBA" id="ARBA00022840"/>
    </source>
</evidence>
<dbReference type="Gene3D" id="3.40.50.300">
    <property type="entry name" value="P-loop containing nucleotide triphosphate hydrolases"/>
    <property type="match status" value="1"/>
</dbReference>
<dbReference type="RefSeq" id="XP_044543920.1">
    <property type="nucleotide sequence ID" value="XM_044686040.1"/>
</dbReference>
<keyword evidence="2" id="KW-0067">ATP-binding</keyword>
<dbReference type="EMBL" id="PYSW02000043">
    <property type="protein sequence ID" value="KAG2374746.1"/>
    <property type="molecule type" value="Genomic_DNA"/>
</dbReference>
<dbReference type="GO" id="GO:0004140">
    <property type="term" value="F:dephospho-CoA kinase activity"/>
    <property type="evidence" value="ECO:0007669"/>
    <property type="project" value="InterPro"/>
</dbReference>
<evidence type="ECO:0000256" key="1">
    <source>
        <dbReference type="ARBA" id="ARBA00022741"/>
    </source>
</evidence>
<dbReference type="Pfam" id="PF01121">
    <property type="entry name" value="CoaE"/>
    <property type="match status" value="1"/>
</dbReference>
<proteinExistence type="inferred from homology"/>
<name>A0AA88GIG9_NAELO</name>
<dbReference type="SUPFAM" id="SSF52540">
    <property type="entry name" value="P-loop containing nucleoside triphosphate hydrolases"/>
    <property type="match status" value="1"/>
</dbReference>